<dbReference type="Gene3D" id="1.10.1510.10">
    <property type="entry name" value="Uncharacterised protein YqeY/AIM41 PF09424, N-terminal domain"/>
    <property type="match status" value="1"/>
</dbReference>
<evidence type="ECO:0000259" key="5">
    <source>
        <dbReference type="SMART" id="SM00845"/>
    </source>
</evidence>
<dbReference type="Pfam" id="PF09424">
    <property type="entry name" value="YqeY"/>
    <property type="match status" value="1"/>
</dbReference>
<dbReference type="EMBL" id="LCOQ01000004">
    <property type="protein sequence ID" value="KKU80995.1"/>
    <property type="molecule type" value="Genomic_DNA"/>
</dbReference>
<keyword evidence="3" id="KW-0067">ATP-binding</keyword>
<evidence type="ECO:0000256" key="3">
    <source>
        <dbReference type="ARBA" id="ARBA00022840"/>
    </source>
</evidence>
<feature type="domain" description="Asn/Gln amidotransferase" evidence="5">
    <location>
        <begin position="8"/>
        <end position="146"/>
    </location>
</feature>
<dbReference type="GO" id="GO:0016884">
    <property type="term" value="F:carbon-nitrogen ligase activity, with glutamine as amido-N-donor"/>
    <property type="evidence" value="ECO:0007669"/>
    <property type="project" value="InterPro"/>
</dbReference>
<evidence type="ECO:0000313" key="6">
    <source>
        <dbReference type="EMBL" id="KKU80995.1"/>
    </source>
</evidence>
<dbReference type="InterPro" id="IPR019004">
    <property type="entry name" value="YqeY/Aim41"/>
</dbReference>
<dbReference type="InterPro" id="IPR018027">
    <property type="entry name" value="Asn/Gln_amidotransferase"/>
</dbReference>
<proteinExistence type="predicted"/>
<dbReference type="Gene3D" id="1.10.10.410">
    <property type="match status" value="1"/>
</dbReference>
<keyword evidence="1" id="KW-0436">Ligase</keyword>
<dbReference type="InterPro" id="IPR023168">
    <property type="entry name" value="GatB_Yqey_C_2"/>
</dbReference>
<sequence length="151" mass="16522">MLLQALQTEITQALKSGDRVRVETLRFLLSAIRNSAIAKYGNKGQEAMTDEDVLEVIKKQVKTHRESIEAFASAGRQELANTEKAQLAILESYLPKQVSDEDIKKILEPVVASGEKNFGLLMGQAMKAVKGQADGGRVSAILKQMLQIPQG</sequence>
<organism evidence="6 7">
    <name type="scientific">Candidatus Gottesmanbacteria bacterium GW2011_GWA1_47_8</name>
    <dbReference type="NCBI Taxonomy" id="1618438"/>
    <lineage>
        <taxon>Bacteria</taxon>
        <taxon>Candidatus Gottesmaniibacteriota</taxon>
    </lineage>
</organism>
<evidence type="ECO:0000256" key="1">
    <source>
        <dbReference type="ARBA" id="ARBA00022598"/>
    </source>
</evidence>
<dbReference type="GO" id="GO:0006412">
    <property type="term" value="P:translation"/>
    <property type="evidence" value="ECO:0007669"/>
    <property type="project" value="UniProtKB-KW"/>
</dbReference>
<dbReference type="Proteomes" id="UP000034212">
    <property type="component" value="Unassembled WGS sequence"/>
</dbReference>
<evidence type="ECO:0000256" key="4">
    <source>
        <dbReference type="ARBA" id="ARBA00022917"/>
    </source>
</evidence>
<name>A0A0G1WFJ8_9BACT</name>
<accession>A0A0G1WFJ8</accession>
<dbReference type="InterPro" id="IPR003789">
    <property type="entry name" value="Asn/Gln_tRNA_amidoTrase-B-like"/>
</dbReference>
<dbReference type="InterPro" id="IPR042184">
    <property type="entry name" value="YqeY/Aim41_N"/>
</dbReference>
<dbReference type="PATRIC" id="fig|1618438.3.peg.94"/>
<dbReference type="SMART" id="SM00845">
    <property type="entry name" value="GatB_Yqey"/>
    <property type="match status" value="1"/>
</dbReference>
<protein>
    <submittedName>
        <fullName evidence="6">GatB/YqeY domain protein</fullName>
    </submittedName>
</protein>
<reference evidence="6 7" key="1">
    <citation type="journal article" date="2015" name="Nature">
        <title>rRNA introns, odd ribosomes, and small enigmatic genomes across a large radiation of phyla.</title>
        <authorList>
            <person name="Brown C.T."/>
            <person name="Hug L.A."/>
            <person name="Thomas B.C."/>
            <person name="Sharon I."/>
            <person name="Castelle C.J."/>
            <person name="Singh A."/>
            <person name="Wilkins M.J."/>
            <person name="Williams K.H."/>
            <person name="Banfield J.F."/>
        </authorList>
    </citation>
    <scope>NUCLEOTIDE SEQUENCE [LARGE SCALE GENOMIC DNA]</scope>
</reference>
<keyword evidence="4" id="KW-0648">Protein biosynthesis</keyword>
<gene>
    <name evidence="6" type="ORF">UY08_C0004G0003</name>
</gene>
<dbReference type="AlphaFoldDB" id="A0A0G1WFJ8"/>
<dbReference type="PANTHER" id="PTHR28055">
    <property type="entry name" value="ALTERED INHERITANCE OF MITOCHONDRIA PROTEIN 41, MITOCHONDRIAL"/>
    <property type="match status" value="1"/>
</dbReference>
<dbReference type="GO" id="GO:0005524">
    <property type="term" value="F:ATP binding"/>
    <property type="evidence" value="ECO:0007669"/>
    <property type="project" value="UniProtKB-KW"/>
</dbReference>
<dbReference type="SUPFAM" id="SSF89095">
    <property type="entry name" value="GatB/YqeY motif"/>
    <property type="match status" value="1"/>
</dbReference>
<evidence type="ECO:0000256" key="2">
    <source>
        <dbReference type="ARBA" id="ARBA00022741"/>
    </source>
</evidence>
<dbReference type="PANTHER" id="PTHR28055:SF1">
    <property type="entry name" value="ALTERED INHERITANCE OF MITOCHONDRIA PROTEIN 41, MITOCHONDRIAL"/>
    <property type="match status" value="1"/>
</dbReference>
<evidence type="ECO:0000313" key="7">
    <source>
        <dbReference type="Proteomes" id="UP000034212"/>
    </source>
</evidence>
<keyword evidence="2" id="KW-0547">Nucleotide-binding</keyword>
<comment type="caution">
    <text evidence="6">The sequence shown here is derived from an EMBL/GenBank/DDBJ whole genome shotgun (WGS) entry which is preliminary data.</text>
</comment>